<dbReference type="InterPro" id="IPR001173">
    <property type="entry name" value="Glyco_trans_2-like"/>
</dbReference>
<evidence type="ECO:0000259" key="1">
    <source>
        <dbReference type="Pfam" id="PF00535"/>
    </source>
</evidence>
<comment type="caution">
    <text evidence="2">The sequence shown here is derived from an EMBL/GenBank/DDBJ whole genome shotgun (WGS) entry which is preliminary data.</text>
</comment>
<dbReference type="eggNOG" id="COG1216">
    <property type="taxonomic scope" value="Bacteria"/>
</dbReference>
<dbReference type="Proteomes" id="UP000030129">
    <property type="component" value="Unassembled WGS sequence"/>
</dbReference>
<feature type="domain" description="Glycosyltransferase 2-like" evidence="1">
    <location>
        <begin position="3"/>
        <end position="131"/>
    </location>
</feature>
<dbReference type="Pfam" id="PF00535">
    <property type="entry name" value="Glycos_transf_2"/>
    <property type="match status" value="1"/>
</dbReference>
<dbReference type="STRING" id="1406840.Q763_07275"/>
<protein>
    <recommendedName>
        <fullName evidence="1">Glycosyltransferase 2-like domain-containing protein</fullName>
    </recommendedName>
</protein>
<sequence>MLSILIPVYNYDISQLLQKIHAEASSLNIPFEIVVIDDKSEKFFLEKNKVQAELLNCKFIENKVNLGRTQSRKLLAESALYDKLLFLDADVIPVSDYFIANYTKVMDKAQVIMGGIAYKNESGTPNTSLRLKYGIERESKPAQVRSLNPYGNVLSANLLIDKQVFLDNNFSKEANLYGLDIYFAYNLYKKQIALLHIDNPVYHIGLESNEVFFKKSLNAVKSRKDMLADKEDIENINSLLKHYKKLKKYRLKGLVSLGFKITEPILKRKILNDNPNLFCLDLYRLGYICSLKD</sequence>
<dbReference type="AlphaFoldDB" id="A0A0A2LS06"/>
<dbReference type="InterPro" id="IPR029044">
    <property type="entry name" value="Nucleotide-diphossugar_trans"/>
</dbReference>
<name>A0A0A2LS06_9FLAO</name>
<organism evidence="2 3">
    <name type="scientific">Flavobacterium beibuense F44-8</name>
    <dbReference type="NCBI Taxonomy" id="1406840"/>
    <lineage>
        <taxon>Bacteria</taxon>
        <taxon>Pseudomonadati</taxon>
        <taxon>Bacteroidota</taxon>
        <taxon>Flavobacteriia</taxon>
        <taxon>Flavobacteriales</taxon>
        <taxon>Flavobacteriaceae</taxon>
        <taxon>Flavobacterium</taxon>
    </lineage>
</organism>
<dbReference type="EMBL" id="JRLV01000006">
    <property type="protein sequence ID" value="KGO82053.1"/>
    <property type="molecule type" value="Genomic_DNA"/>
</dbReference>
<keyword evidence="3" id="KW-1185">Reference proteome</keyword>
<dbReference type="Gene3D" id="3.90.550.10">
    <property type="entry name" value="Spore Coat Polysaccharide Biosynthesis Protein SpsA, Chain A"/>
    <property type="match status" value="1"/>
</dbReference>
<reference evidence="2 3" key="1">
    <citation type="submission" date="2013-09" db="EMBL/GenBank/DDBJ databases">
        <authorList>
            <person name="Zeng Z."/>
            <person name="Chen C."/>
        </authorList>
    </citation>
    <scope>NUCLEOTIDE SEQUENCE [LARGE SCALE GENOMIC DNA]</scope>
    <source>
        <strain evidence="2 3">F44-8</strain>
    </source>
</reference>
<dbReference type="RefSeq" id="WP_035132625.1">
    <property type="nucleotide sequence ID" value="NZ_JRLV01000006.1"/>
</dbReference>
<evidence type="ECO:0000313" key="2">
    <source>
        <dbReference type="EMBL" id="KGO82053.1"/>
    </source>
</evidence>
<accession>A0A0A2LS06</accession>
<proteinExistence type="predicted"/>
<dbReference type="SUPFAM" id="SSF53448">
    <property type="entry name" value="Nucleotide-diphospho-sugar transferases"/>
    <property type="match status" value="1"/>
</dbReference>
<evidence type="ECO:0000313" key="3">
    <source>
        <dbReference type="Proteomes" id="UP000030129"/>
    </source>
</evidence>
<gene>
    <name evidence="2" type="ORF">Q763_07275</name>
</gene>
<dbReference type="CDD" id="cd00761">
    <property type="entry name" value="Glyco_tranf_GTA_type"/>
    <property type="match status" value="1"/>
</dbReference>